<feature type="transmembrane region" description="Helical" evidence="6">
    <location>
        <begin position="79"/>
        <end position="101"/>
    </location>
</feature>
<comment type="subcellular location">
    <subcellularLocation>
        <location evidence="1">Cell membrane</location>
        <topology evidence="1">Multi-pass membrane protein</topology>
    </subcellularLocation>
</comment>
<feature type="transmembrane region" description="Helical" evidence="6">
    <location>
        <begin position="9"/>
        <end position="30"/>
    </location>
</feature>
<proteinExistence type="predicted"/>
<name>A0A0G0WWM4_UNCKA</name>
<evidence type="ECO:0000256" key="6">
    <source>
        <dbReference type="SAM" id="Phobius"/>
    </source>
</evidence>
<feature type="transmembrane region" description="Helical" evidence="6">
    <location>
        <begin position="277"/>
        <end position="302"/>
    </location>
</feature>
<dbReference type="Proteomes" id="UP000034163">
    <property type="component" value="Unassembled WGS sequence"/>
</dbReference>
<comment type="caution">
    <text evidence="7">The sequence shown here is derived from an EMBL/GenBank/DDBJ whole genome shotgun (WGS) entry which is preliminary data.</text>
</comment>
<evidence type="ECO:0000256" key="5">
    <source>
        <dbReference type="ARBA" id="ARBA00023136"/>
    </source>
</evidence>
<evidence type="ECO:0000256" key="4">
    <source>
        <dbReference type="ARBA" id="ARBA00022989"/>
    </source>
</evidence>
<feature type="transmembrane region" description="Helical" evidence="6">
    <location>
        <begin position="314"/>
        <end position="333"/>
    </location>
</feature>
<dbReference type="EMBL" id="LCBS01000007">
    <property type="protein sequence ID" value="KKS17119.1"/>
    <property type="molecule type" value="Genomic_DNA"/>
</dbReference>
<dbReference type="AlphaFoldDB" id="A0A0G0WWM4"/>
<feature type="transmembrane region" description="Helical" evidence="6">
    <location>
        <begin position="42"/>
        <end position="67"/>
    </location>
</feature>
<feature type="transmembrane region" description="Helical" evidence="6">
    <location>
        <begin position="345"/>
        <end position="368"/>
    </location>
</feature>
<dbReference type="PANTHER" id="PTHR30250">
    <property type="entry name" value="PST FAMILY PREDICTED COLANIC ACID TRANSPORTER"/>
    <property type="match status" value="1"/>
</dbReference>
<evidence type="ECO:0000256" key="3">
    <source>
        <dbReference type="ARBA" id="ARBA00022692"/>
    </source>
</evidence>
<keyword evidence="5 6" id="KW-0472">Membrane</keyword>
<evidence type="ECO:0000256" key="1">
    <source>
        <dbReference type="ARBA" id="ARBA00004651"/>
    </source>
</evidence>
<feature type="transmembrane region" description="Helical" evidence="6">
    <location>
        <begin position="138"/>
        <end position="161"/>
    </location>
</feature>
<keyword evidence="4 6" id="KW-1133">Transmembrane helix</keyword>
<feature type="transmembrane region" description="Helical" evidence="6">
    <location>
        <begin position="374"/>
        <end position="395"/>
    </location>
</feature>
<dbReference type="Pfam" id="PF01943">
    <property type="entry name" value="Polysacc_synt"/>
    <property type="match status" value="1"/>
</dbReference>
<reference evidence="7 8" key="1">
    <citation type="journal article" date="2015" name="Nature">
        <title>rRNA introns, odd ribosomes, and small enigmatic genomes across a large radiation of phyla.</title>
        <authorList>
            <person name="Brown C.T."/>
            <person name="Hug L.A."/>
            <person name="Thomas B.C."/>
            <person name="Sharon I."/>
            <person name="Castelle C.J."/>
            <person name="Singh A."/>
            <person name="Wilkins M.J."/>
            <person name="Williams K.H."/>
            <person name="Banfield J.F."/>
        </authorList>
    </citation>
    <scope>NUCLEOTIDE SEQUENCE [LARGE SCALE GENOMIC DNA]</scope>
</reference>
<protein>
    <submittedName>
        <fullName evidence="7">Polysaccharide biosynthesis protein</fullName>
    </submittedName>
</protein>
<feature type="transmembrane region" description="Helical" evidence="6">
    <location>
        <begin position="167"/>
        <end position="186"/>
    </location>
</feature>
<accession>A0A0G0WWM4</accession>
<keyword evidence="3 6" id="KW-0812">Transmembrane</keyword>
<organism evidence="7 8">
    <name type="scientific">candidate division WWE3 bacterium GW2011_GWB1_41_6</name>
    <dbReference type="NCBI Taxonomy" id="1619112"/>
    <lineage>
        <taxon>Bacteria</taxon>
        <taxon>Katanobacteria</taxon>
    </lineage>
</organism>
<sequence>MSSKSITKISFVGIGNVFNAGLGFLFIAAVAKSVSVEDFGRYALITTLLVSLAKITDFGTNSLFVAYSITQNRNLIDKFFTIKLILFMVALPLSLPILYLLKLSEPSLLLLYIFGFIGYTVNFALFGLFQKLEQYHKLIALNTIPASVKGTVALLMFMGVAKPDLTGAFLIFSLSILPSALLYFYLPDEFKRFKIDTKDLKKYFLRTMPAGTSQLMGEGWSAISNSIAKIAKDFTDVGVFYLADKISSAFSLVSLSIFTVLLPNNATRKRDKSKYDFLETGILSGGILILSVVAIILAKLLIPAFFGEEYLRSASIINFTIMASAITAIHTFMENYFYVENKTGALLYIALTKIGTLLLLSVVLIPIFALSGLAMAQLIAAVAAVLTTLGFMRVYNRKS</sequence>
<feature type="transmembrane region" description="Helical" evidence="6">
    <location>
        <begin position="107"/>
        <end position="126"/>
    </location>
</feature>
<keyword evidence="2" id="KW-1003">Cell membrane</keyword>
<dbReference type="GO" id="GO:0005886">
    <property type="term" value="C:plasma membrane"/>
    <property type="evidence" value="ECO:0007669"/>
    <property type="project" value="UniProtKB-SubCell"/>
</dbReference>
<evidence type="ECO:0000313" key="8">
    <source>
        <dbReference type="Proteomes" id="UP000034163"/>
    </source>
</evidence>
<dbReference type="InterPro" id="IPR002797">
    <property type="entry name" value="Polysacc_synth"/>
</dbReference>
<gene>
    <name evidence="7" type="ORF">UU72_C0007G0014</name>
</gene>
<evidence type="ECO:0000313" key="7">
    <source>
        <dbReference type="EMBL" id="KKS17119.1"/>
    </source>
</evidence>
<evidence type="ECO:0000256" key="2">
    <source>
        <dbReference type="ARBA" id="ARBA00022475"/>
    </source>
</evidence>
<dbReference type="InterPro" id="IPR050833">
    <property type="entry name" value="Poly_Biosynth_Transport"/>
</dbReference>
<dbReference type="PANTHER" id="PTHR30250:SF11">
    <property type="entry name" value="O-ANTIGEN TRANSPORTER-RELATED"/>
    <property type="match status" value="1"/>
</dbReference>